<protein>
    <submittedName>
        <fullName evidence="1">Uncharacterized protein</fullName>
    </submittedName>
</protein>
<evidence type="ECO:0000313" key="2">
    <source>
        <dbReference type="Proteomes" id="UP000712600"/>
    </source>
</evidence>
<accession>A0A8S9SEH0</accession>
<evidence type="ECO:0000313" key="1">
    <source>
        <dbReference type="EMBL" id="KAF3598493.1"/>
    </source>
</evidence>
<name>A0A8S9SEH0_BRACR</name>
<reference evidence="1" key="1">
    <citation type="submission" date="2019-12" db="EMBL/GenBank/DDBJ databases">
        <title>Genome sequencing and annotation of Brassica cretica.</title>
        <authorList>
            <person name="Studholme D.J."/>
            <person name="Sarris P."/>
        </authorList>
    </citation>
    <scope>NUCLEOTIDE SEQUENCE</scope>
    <source>
        <strain evidence="1">PFS-109/04</strain>
        <tissue evidence="1">Leaf</tissue>
    </source>
</reference>
<gene>
    <name evidence="1" type="ORF">F2Q69_00034679</name>
</gene>
<dbReference type="EMBL" id="QGKX02000004">
    <property type="protein sequence ID" value="KAF3598493.1"/>
    <property type="molecule type" value="Genomic_DNA"/>
</dbReference>
<organism evidence="1 2">
    <name type="scientific">Brassica cretica</name>
    <name type="common">Mustard</name>
    <dbReference type="NCBI Taxonomy" id="69181"/>
    <lineage>
        <taxon>Eukaryota</taxon>
        <taxon>Viridiplantae</taxon>
        <taxon>Streptophyta</taxon>
        <taxon>Embryophyta</taxon>
        <taxon>Tracheophyta</taxon>
        <taxon>Spermatophyta</taxon>
        <taxon>Magnoliopsida</taxon>
        <taxon>eudicotyledons</taxon>
        <taxon>Gunneridae</taxon>
        <taxon>Pentapetalae</taxon>
        <taxon>rosids</taxon>
        <taxon>malvids</taxon>
        <taxon>Brassicales</taxon>
        <taxon>Brassicaceae</taxon>
        <taxon>Brassiceae</taxon>
        <taxon>Brassica</taxon>
    </lineage>
</organism>
<dbReference type="AlphaFoldDB" id="A0A8S9SEH0"/>
<dbReference type="Proteomes" id="UP000712600">
    <property type="component" value="Unassembled WGS sequence"/>
</dbReference>
<proteinExistence type="predicted"/>
<comment type="caution">
    <text evidence="1">The sequence shown here is derived from an EMBL/GenBank/DDBJ whole genome shotgun (WGS) entry which is preliminary data.</text>
</comment>
<sequence>MAYRIMAEAFVVTGNLYERHVVLRKKRKLGVAPRSSDYRDFILDLISAKRLA</sequence>